<feature type="compositionally biased region" description="Polar residues" evidence="6">
    <location>
        <begin position="451"/>
        <end position="472"/>
    </location>
</feature>
<feature type="compositionally biased region" description="Low complexity" evidence="6">
    <location>
        <begin position="380"/>
        <end position="402"/>
    </location>
</feature>
<keyword evidence="2" id="KW-0396">Initiation factor</keyword>
<dbReference type="PANTHER" id="PTHR23253:SF78">
    <property type="entry name" value="EUKARYOTIC TRANSLATION INITIATION FACTOR 4G1, ISOFORM B-RELATED"/>
    <property type="match status" value="1"/>
</dbReference>
<dbReference type="Pfam" id="PF02847">
    <property type="entry name" value="MA3"/>
    <property type="match status" value="1"/>
</dbReference>
<feature type="compositionally biased region" description="Low complexity" evidence="6">
    <location>
        <begin position="116"/>
        <end position="131"/>
    </location>
</feature>
<feature type="domain" description="MI" evidence="8">
    <location>
        <begin position="1271"/>
        <end position="1399"/>
    </location>
</feature>
<dbReference type="PANTHER" id="PTHR23253">
    <property type="entry name" value="EUKARYOTIC TRANSLATION INITIATION FACTOR 4 GAMMA"/>
    <property type="match status" value="1"/>
</dbReference>
<feature type="compositionally biased region" description="Low complexity" evidence="6">
    <location>
        <begin position="409"/>
        <end position="423"/>
    </location>
</feature>
<dbReference type="SMART" id="SM00544">
    <property type="entry name" value="MA3"/>
    <property type="match status" value="1"/>
</dbReference>
<reference evidence="9" key="1">
    <citation type="journal article" date="2023" name="Mol. Biol. Evol.">
        <title>Third-Generation Sequencing Reveals the Adaptive Role of the Epigenome in Three Deep-Sea Polychaetes.</title>
        <authorList>
            <person name="Perez M."/>
            <person name="Aroh O."/>
            <person name="Sun Y."/>
            <person name="Lan Y."/>
            <person name="Juniper S.K."/>
            <person name="Young C.R."/>
            <person name="Angers B."/>
            <person name="Qian P.Y."/>
        </authorList>
    </citation>
    <scope>NUCLEOTIDE SEQUENCE</scope>
    <source>
        <strain evidence="9">P08H-3</strain>
    </source>
</reference>
<feature type="region of interest" description="Disordered" evidence="6">
    <location>
        <begin position="336"/>
        <end position="739"/>
    </location>
</feature>
<feature type="region of interest" description="Disordered" evidence="6">
    <location>
        <begin position="1143"/>
        <end position="1290"/>
    </location>
</feature>
<keyword evidence="10" id="KW-1185">Reference proteome</keyword>
<feature type="compositionally biased region" description="Basic and acidic residues" evidence="6">
    <location>
        <begin position="582"/>
        <end position="602"/>
    </location>
</feature>
<evidence type="ECO:0000259" key="7">
    <source>
        <dbReference type="PROSITE" id="PS51363"/>
    </source>
</evidence>
<evidence type="ECO:0000256" key="2">
    <source>
        <dbReference type="ARBA" id="ARBA00022540"/>
    </source>
</evidence>
<keyword evidence="3" id="KW-0597">Phosphoprotein</keyword>
<dbReference type="Pfam" id="PF21140">
    <property type="entry name" value="eIF4G1-like_eIF4E-bd"/>
    <property type="match status" value="1"/>
</dbReference>
<evidence type="ECO:0000256" key="4">
    <source>
        <dbReference type="ARBA" id="ARBA00022845"/>
    </source>
</evidence>
<feature type="region of interest" description="Disordered" evidence="6">
    <location>
        <begin position="206"/>
        <end position="229"/>
    </location>
</feature>
<dbReference type="InterPro" id="IPR049485">
    <property type="entry name" value="eIF4G1-like_eIF4E-bd"/>
</dbReference>
<feature type="compositionally biased region" description="Polar residues" evidence="6">
    <location>
        <begin position="206"/>
        <end position="215"/>
    </location>
</feature>
<dbReference type="InterPro" id="IPR003891">
    <property type="entry name" value="Initiation_fac_eIF4g_MI"/>
</dbReference>
<feature type="compositionally biased region" description="Polar residues" evidence="6">
    <location>
        <begin position="101"/>
        <end position="115"/>
    </location>
</feature>
<feature type="region of interest" description="Disordered" evidence="6">
    <location>
        <begin position="22"/>
        <end position="56"/>
    </location>
</feature>
<comment type="caution">
    <text evidence="9">The sequence shown here is derived from an EMBL/GenBank/DDBJ whole genome shotgun (WGS) entry which is preliminary data.</text>
</comment>
<gene>
    <name evidence="9" type="ORF">LSH36_181g04065</name>
</gene>
<dbReference type="Proteomes" id="UP001208570">
    <property type="component" value="Unassembled WGS sequence"/>
</dbReference>
<evidence type="ECO:0000313" key="9">
    <source>
        <dbReference type="EMBL" id="KAK2157938.1"/>
    </source>
</evidence>
<feature type="compositionally biased region" description="Polar residues" evidence="6">
    <location>
        <begin position="339"/>
        <end position="370"/>
    </location>
</feature>
<feature type="compositionally biased region" description="Polar residues" evidence="6">
    <location>
        <begin position="713"/>
        <end position="722"/>
    </location>
</feature>
<dbReference type="GO" id="GO:0006417">
    <property type="term" value="P:regulation of translation"/>
    <property type="evidence" value="ECO:0007669"/>
    <property type="project" value="UniProtKB-KW"/>
</dbReference>
<feature type="compositionally biased region" description="Gly residues" evidence="6">
    <location>
        <begin position="1211"/>
        <end position="1228"/>
    </location>
</feature>
<dbReference type="GO" id="GO:0003743">
    <property type="term" value="F:translation initiation factor activity"/>
    <property type="evidence" value="ECO:0007669"/>
    <property type="project" value="UniProtKB-KW"/>
</dbReference>
<dbReference type="PROSITE" id="PS51363">
    <property type="entry name" value="W2"/>
    <property type="match status" value="1"/>
</dbReference>
<dbReference type="SMART" id="SM00515">
    <property type="entry name" value="eIF5C"/>
    <property type="match status" value="1"/>
</dbReference>
<accession>A0AAD9JRB9</accession>
<dbReference type="PROSITE" id="PS51366">
    <property type="entry name" value="MI"/>
    <property type="match status" value="1"/>
</dbReference>
<organism evidence="9 10">
    <name type="scientific">Paralvinella palmiformis</name>
    <dbReference type="NCBI Taxonomy" id="53620"/>
    <lineage>
        <taxon>Eukaryota</taxon>
        <taxon>Metazoa</taxon>
        <taxon>Spiralia</taxon>
        <taxon>Lophotrochozoa</taxon>
        <taxon>Annelida</taxon>
        <taxon>Polychaeta</taxon>
        <taxon>Sedentaria</taxon>
        <taxon>Canalipalpata</taxon>
        <taxon>Terebellida</taxon>
        <taxon>Terebelliformia</taxon>
        <taxon>Alvinellidae</taxon>
        <taxon>Paralvinella</taxon>
    </lineage>
</organism>
<feature type="region of interest" description="Disordered" evidence="6">
    <location>
        <begin position="96"/>
        <end position="143"/>
    </location>
</feature>
<feature type="compositionally biased region" description="Basic and acidic residues" evidence="6">
    <location>
        <begin position="682"/>
        <end position="707"/>
    </location>
</feature>
<evidence type="ECO:0008006" key="11">
    <source>
        <dbReference type="Google" id="ProtNLM"/>
    </source>
</evidence>
<feature type="compositionally biased region" description="Low complexity" evidence="6">
    <location>
        <begin position="603"/>
        <end position="614"/>
    </location>
</feature>
<feature type="compositionally biased region" description="Polar residues" evidence="6">
    <location>
        <begin position="507"/>
        <end position="518"/>
    </location>
</feature>
<dbReference type="GO" id="GO:0016281">
    <property type="term" value="C:eukaryotic translation initiation factor 4F complex"/>
    <property type="evidence" value="ECO:0007669"/>
    <property type="project" value="TreeGrafter"/>
</dbReference>
<comment type="similarity">
    <text evidence="1">Belongs to the eukaryotic initiation factor 4G family.</text>
</comment>
<feature type="region of interest" description="Disordered" evidence="6">
    <location>
        <begin position="829"/>
        <end position="855"/>
    </location>
</feature>
<dbReference type="FunFam" id="1.25.40.180:FF:000001">
    <property type="entry name" value="Eukaryotic translation initiation factor 4 gamma, 3, putative"/>
    <property type="match status" value="1"/>
</dbReference>
<feature type="compositionally biased region" description="Basic and acidic residues" evidence="6">
    <location>
        <begin position="723"/>
        <end position="739"/>
    </location>
</feature>
<dbReference type="InterPro" id="IPR003890">
    <property type="entry name" value="MIF4G-like_typ-3"/>
</dbReference>
<dbReference type="FunFam" id="1.25.40.180:FF:000002">
    <property type="entry name" value="Eukaryotic translation initiation factor 4 gamma, 3, putative"/>
    <property type="match status" value="1"/>
</dbReference>
<evidence type="ECO:0000256" key="3">
    <source>
        <dbReference type="ARBA" id="ARBA00022553"/>
    </source>
</evidence>
<feature type="compositionally biased region" description="Polar residues" evidence="6">
    <location>
        <begin position="802"/>
        <end position="814"/>
    </location>
</feature>
<dbReference type="InterPro" id="IPR016024">
    <property type="entry name" value="ARM-type_fold"/>
</dbReference>
<evidence type="ECO:0000256" key="6">
    <source>
        <dbReference type="SAM" id="MobiDB-lite"/>
    </source>
</evidence>
<dbReference type="CDD" id="cd11559">
    <property type="entry name" value="W2_eIF4G1_like"/>
    <property type="match status" value="1"/>
</dbReference>
<feature type="compositionally biased region" description="Low complexity" evidence="6">
    <location>
        <begin position="1244"/>
        <end position="1264"/>
    </location>
</feature>
<protein>
    <recommendedName>
        <fullName evidence="11">Eukaryotic translation initiation factor 4 gamma 1-like</fullName>
    </recommendedName>
</protein>
<feature type="region of interest" description="Disordered" evidence="6">
    <location>
        <begin position="797"/>
        <end position="817"/>
    </location>
</feature>
<feature type="compositionally biased region" description="Basic and acidic residues" evidence="6">
    <location>
        <begin position="1277"/>
        <end position="1290"/>
    </location>
</feature>
<sequence length="1638" mass="181143">MLSVPLQQLRATQPALQVISPDNPAVLLHPGSGQQPPSQQTSQPGSSPRPQTLQLTTQQQVCQVYPPILTAQSSAYPGQQQAQQQAQQQLVQQQLAQQQQGSYPSNQVPRYQQSGPQFFSSQRPPTPQQQTHAGPGLQSSDGQVNLGLQHSQQAQQILVSQAYTQGNVPHDINKAALGITAPQRGQTPPQSTLQTNIMFNQQAQSQRHPSHQNYGRGTMATARQPRPQISGMTGNQGIYRPIYIQQAGTVPQMQIVAQPNTASQIPFQFPQGPQMAPTAYPLSSQPQYQTGAFYATPANNQVYLSNQNQWTQPRMMQPTSTQQNVSYHKREKKVLSIVDPNTGQPINLESVGPSKTSSTPPQSGTASSRDTPVPASVSGQVAQPIYQEQQQPTQPAIHQQQASKPVLRPQQQPVSAQQPVPVQTKSVPTEEPTAQQTEKPSSQVEHYVVSQAPSATNIKESTVQQDGVNTVQSEREDKVQTTPEPAISSDAKQSTLSQPLNGGLNKEPTSCVQASEASSDLGVSDISRVSTETADVEVKKSEPEVKLSKPVPPSTTAPTSTAETAPAVSEDKDHKKKVSRVRSKESGLKRGRPDTYDTDVTKDSTSSAKASDSTPVETQETECSAGDAATAVVTPKQKEVVSEAPSSPEPSKETGPDVATVSSGDDTLAATSPPEESNTESKSSEDEQRRVAERNEKNSKEHSKMSEPDMEIASNSSASPENLENHVDGDDPAIEKQEPVIKKCQIELKYKYREDQWSPLNPEGKKHYDRNFLLELQYATESLEKPDGLPQLPDVVLDTPLMSRNPSQPSNSKGAQDFTPSYVVSIASLKPPVHQRRSQQRGRPGGSSGPPPKVISLPLQHEVKLHQSKHAWKPGVSKKKEMSAAEELDDLQEMLKKVRGILNKLTPQKFQVLLQQVLDLGIDTEDKLAGTIDVTFEKAISEPNFSVAYANLCKCMSDLRVPTANNPSEHVVFRKLLLNRCQKEFQKDKTDLLDIEKIQTAIDEAQTPERKKELREEKALAEMKARQRSLGNIRFIGELFKLKMLTENIMHECLCKLLYAHDEDGLEALCRLLSTIGKDIDHEKAKSRVDEYFGKLRTVVECKKTSARVRFMILDIIDLRENKWIPRRDENNPKTIEQIHKEAHEEEQRKKIMLSNANIDTKRKPGRGSGSRHNQQGDDGWTAVKPSRPQVLDPSKMKITKQHMDETIQLGPGGRPGSLGNWGRGSSGGSKVSSKEGDKPSTPGNRYSLLSGGSSGSENYESGRTGFSRVGLTSGSRDVKGGRLSQGRDRGKTGAKEALLCIDELESPQNLHWCVYFILTHVLERSTKARQMASHLMREAIKQKVITTDHYTMGLKELLEFADDMAIDIPQIWKYLGELIGLMIEDGLWPLANLKTCCSPLQPIKKAGVLVAHVLHDASQRLGHIKVGELWRQNRMQWSDLLSSDENIQEFLRKNKLEYTVTGDVPKSPDATTLPIEKVQRELEGLIDSQCDNELVFDWIRSNIADERTKESAFIRALMTAVCSSSITGEGSSCKVDTERLKKRSILLQRFLDHDAKLELQALYALQALIHRLVHPTEVLRIFFDALYDEDIISEDAFCQWESSDDPAEQAGKGVAVTSVVQFFTWLREAEDEEPGTN</sequence>
<dbReference type="EMBL" id="JAODUP010000181">
    <property type="protein sequence ID" value="KAK2157938.1"/>
    <property type="molecule type" value="Genomic_DNA"/>
</dbReference>
<dbReference type="SMART" id="SM00543">
    <property type="entry name" value="MIF4G"/>
    <property type="match status" value="1"/>
</dbReference>
<feature type="compositionally biased region" description="Low complexity" evidence="6">
    <location>
        <begin position="30"/>
        <end position="56"/>
    </location>
</feature>
<feature type="domain" description="W2" evidence="7">
    <location>
        <begin position="1469"/>
        <end position="1637"/>
    </location>
</feature>
<feature type="compositionally biased region" description="Basic and acidic residues" evidence="6">
    <location>
        <begin position="536"/>
        <end position="547"/>
    </location>
</feature>
<dbReference type="Pfam" id="PF02020">
    <property type="entry name" value="W2"/>
    <property type="match status" value="1"/>
</dbReference>
<evidence type="ECO:0000256" key="1">
    <source>
        <dbReference type="ARBA" id="ARBA00005775"/>
    </source>
</evidence>
<dbReference type="Gene3D" id="1.25.40.180">
    <property type="match status" value="3"/>
</dbReference>
<name>A0AAD9JRB9_9ANNE</name>
<dbReference type="SUPFAM" id="SSF48371">
    <property type="entry name" value="ARM repeat"/>
    <property type="match status" value="3"/>
</dbReference>
<keyword evidence="4" id="KW-0810">Translation regulation</keyword>
<evidence type="ECO:0000259" key="8">
    <source>
        <dbReference type="PROSITE" id="PS51366"/>
    </source>
</evidence>
<keyword evidence="5" id="KW-0648">Protein biosynthesis</keyword>
<evidence type="ECO:0000256" key="5">
    <source>
        <dbReference type="ARBA" id="ARBA00022917"/>
    </source>
</evidence>
<proteinExistence type="inferred from homology"/>
<feature type="compositionally biased region" description="Low complexity" evidence="6">
    <location>
        <begin position="556"/>
        <end position="568"/>
    </location>
</feature>
<evidence type="ECO:0000313" key="10">
    <source>
        <dbReference type="Proteomes" id="UP001208570"/>
    </source>
</evidence>
<feature type="compositionally biased region" description="Polar residues" evidence="6">
    <location>
        <begin position="424"/>
        <end position="444"/>
    </location>
</feature>
<dbReference type="InterPro" id="IPR003307">
    <property type="entry name" value="W2_domain"/>
</dbReference>
<dbReference type="GO" id="GO:0003729">
    <property type="term" value="F:mRNA binding"/>
    <property type="evidence" value="ECO:0007669"/>
    <property type="project" value="TreeGrafter"/>
</dbReference>
<dbReference type="Pfam" id="PF02854">
    <property type="entry name" value="MIF4G"/>
    <property type="match status" value="1"/>
</dbReference>
<feature type="compositionally biased region" description="Polar residues" evidence="6">
    <location>
        <begin position="490"/>
        <end position="500"/>
    </location>
</feature>